<keyword evidence="1" id="KW-0472">Membrane</keyword>
<feature type="transmembrane region" description="Helical" evidence="1">
    <location>
        <begin position="36"/>
        <end position="53"/>
    </location>
</feature>
<keyword evidence="1" id="KW-0812">Transmembrane</keyword>
<accession>A0A1G2BES8</accession>
<sequence>MENSTTINLEKQLPLIFLPVTIAIVFQIAILFNQNYLLLTILANIALVFYIILRLNQKSKEKYNWKSRALYGGLAGFISGLVIAVFNFCINLNLVAFFAIFTRSIFSGLLDGIGAGLLFILWQLLKPIKKGGENNE</sequence>
<organism evidence="2 3">
    <name type="scientific">Candidatus Kerfeldbacteria bacterium RIFOXYB2_FULL_38_14</name>
    <dbReference type="NCBI Taxonomy" id="1798547"/>
    <lineage>
        <taxon>Bacteria</taxon>
        <taxon>Candidatus Kerfeldiibacteriota</taxon>
    </lineage>
</organism>
<evidence type="ECO:0000313" key="3">
    <source>
        <dbReference type="Proteomes" id="UP000176420"/>
    </source>
</evidence>
<dbReference type="Proteomes" id="UP000176420">
    <property type="component" value="Unassembled WGS sequence"/>
</dbReference>
<proteinExistence type="predicted"/>
<dbReference type="EMBL" id="MHKI01000006">
    <property type="protein sequence ID" value="OGY87664.1"/>
    <property type="molecule type" value="Genomic_DNA"/>
</dbReference>
<feature type="transmembrane region" description="Helical" evidence="1">
    <location>
        <begin position="105"/>
        <end position="125"/>
    </location>
</feature>
<gene>
    <name evidence="2" type="ORF">A2319_04410</name>
</gene>
<protein>
    <submittedName>
        <fullName evidence="2">Uncharacterized protein</fullName>
    </submittedName>
</protein>
<comment type="caution">
    <text evidence="2">The sequence shown here is derived from an EMBL/GenBank/DDBJ whole genome shotgun (WGS) entry which is preliminary data.</text>
</comment>
<evidence type="ECO:0000256" key="1">
    <source>
        <dbReference type="SAM" id="Phobius"/>
    </source>
</evidence>
<reference evidence="2 3" key="1">
    <citation type="journal article" date="2016" name="Nat. Commun.">
        <title>Thousands of microbial genomes shed light on interconnected biogeochemical processes in an aquifer system.</title>
        <authorList>
            <person name="Anantharaman K."/>
            <person name="Brown C.T."/>
            <person name="Hug L.A."/>
            <person name="Sharon I."/>
            <person name="Castelle C.J."/>
            <person name="Probst A.J."/>
            <person name="Thomas B.C."/>
            <person name="Singh A."/>
            <person name="Wilkins M.J."/>
            <person name="Karaoz U."/>
            <person name="Brodie E.L."/>
            <person name="Williams K.H."/>
            <person name="Hubbard S.S."/>
            <person name="Banfield J.F."/>
        </authorList>
    </citation>
    <scope>NUCLEOTIDE SEQUENCE [LARGE SCALE GENOMIC DNA]</scope>
</reference>
<name>A0A1G2BES8_9BACT</name>
<keyword evidence="1" id="KW-1133">Transmembrane helix</keyword>
<feature type="transmembrane region" description="Helical" evidence="1">
    <location>
        <begin position="74"/>
        <end position="99"/>
    </location>
</feature>
<dbReference type="AlphaFoldDB" id="A0A1G2BES8"/>
<evidence type="ECO:0000313" key="2">
    <source>
        <dbReference type="EMBL" id="OGY87664.1"/>
    </source>
</evidence>
<feature type="transmembrane region" description="Helical" evidence="1">
    <location>
        <begin position="12"/>
        <end position="30"/>
    </location>
</feature>